<dbReference type="EMBL" id="CP041372">
    <property type="protein sequence ID" value="QKS72483.1"/>
    <property type="molecule type" value="Genomic_DNA"/>
</dbReference>
<dbReference type="Gene3D" id="1.20.81.30">
    <property type="entry name" value="Type II secretion system (T2SS), domain F"/>
    <property type="match status" value="1"/>
</dbReference>
<dbReference type="InterPro" id="IPR018076">
    <property type="entry name" value="T2SS_GspF_dom"/>
</dbReference>
<keyword evidence="5 6" id="KW-0472">Membrane</keyword>
<feature type="transmembrane region" description="Helical" evidence="6">
    <location>
        <begin position="81"/>
        <end position="100"/>
    </location>
</feature>
<evidence type="ECO:0000313" key="9">
    <source>
        <dbReference type="Proteomes" id="UP000318138"/>
    </source>
</evidence>
<dbReference type="Proteomes" id="UP000318138">
    <property type="component" value="Chromosome"/>
</dbReference>
<evidence type="ECO:0000256" key="4">
    <source>
        <dbReference type="ARBA" id="ARBA00022989"/>
    </source>
</evidence>
<keyword evidence="2" id="KW-1003">Cell membrane</keyword>
<feature type="transmembrane region" description="Helical" evidence="6">
    <location>
        <begin position="6"/>
        <end position="24"/>
    </location>
</feature>
<dbReference type="GO" id="GO:0005886">
    <property type="term" value="C:plasma membrane"/>
    <property type="evidence" value="ECO:0007669"/>
    <property type="project" value="UniProtKB-SubCell"/>
</dbReference>
<sequence>MTGAFLVGASVILFLIGMMYLLDFRAQKKLWKRKVTTWFTATGKRKSAIVLLGDRFDQSKYAKKMEAKLRKANIGLTPSEFYGMLIVGAMALTLVIANVLGSSLLLSLVIAGALLWVMQIILFSLRKNKYQDQLNQQLAEICRMLSNATRSGMTIQQGIDLVAREMNYPASEEFARVSQEMRLGVDFDRALIKLQDRVDSRDFKLFIATLQIQKRAGGNLSEVLEEMSMTLEERKILQQTIKTMTAEQKYIAWILPLMPIFIVFVMNTIVDGFLEPIFTLVGGILVTIFLVCTIATFFLIRKVTDIRV</sequence>
<comment type="subcellular location">
    <subcellularLocation>
        <location evidence="1">Cell membrane</location>
        <topology evidence="1">Multi-pass membrane protein</topology>
    </subcellularLocation>
</comment>
<dbReference type="Pfam" id="PF00482">
    <property type="entry name" value="T2SSF"/>
    <property type="match status" value="1"/>
</dbReference>
<dbReference type="AlphaFoldDB" id="A0A859FGJ1"/>
<organism evidence="8 9">
    <name type="scientific">Paenalkalicoccus suaedae</name>
    <dbReference type="NCBI Taxonomy" id="2592382"/>
    <lineage>
        <taxon>Bacteria</taxon>
        <taxon>Bacillati</taxon>
        <taxon>Bacillota</taxon>
        <taxon>Bacilli</taxon>
        <taxon>Bacillales</taxon>
        <taxon>Bacillaceae</taxon>
        <taxon>Paenalkalicoccus</taxon>
    </lineage>
</organism>
<dbReference type="PANTHER" id="PTHR35007">
    <property type="entry name" value="INTEGRAL MEMBRANE PROTEIN-RELATED"/>
    <property type="match status" value="1"/>
</dbReference>
<keyword evidence="4 6" id="KW-1133">Transmembrane helix</keyword>
<evidence type="ECO:0000313" key="8">
    <source>
        <dbReference type="EMBL" id="QKS72483.1"/>
    </source>
</evidence>
<evidence type="ECO:0000256" key="5">
    <source>
        <dbReference type="ARBA" id="ARBA00023136"/>
    </source>
</evidence>
<keyword evidence="3 6" id="KW-0812">Transmembrane</keyword>
<dbReference type="KEGG" id="psua:FLK61_38315"/>
<keyword evidence="9" id="KW-1185">Reference proteome</keyword>
<reference evidence="9" key="1">
    <citation type="submission" date="2019-07" db="EMBL/GenBank/DDBJ databases">
        <title>Bacillus alkalisoli sp. nov. isolated from saline soil.</title>
        <authorList>
            <person name="Sun J.-Q."/>
            <person name="Xu L."/>
        </authorList>
    </citation>
    <scope>NUCLEOTIDE SEQUENCE [LARGE SCALE GENOMIC DNA]</scope>
    <source>
        <strain evidence="9">M4U3P1</strain>
    </source>
</reference>
<evidence type="ECO:0000256" key="3">
    <source>
        <dbReference type="ARBA" id="ARBA00022692"/>
    </source>
</evidence>
<proteinExistence type="predicted"/>
<evidence type="ECO:0000256" key="6">
    <source>
        <dbReference type="SAM" id="Phobius"/>
    </source>
</evidence>
<dbReference type="InterPro" id="IPR042094">
    <property type="entry name" value="T2SS_GspF_sf"/>
</dbReference>
<accession>A0A859FGJ1</accession>
<evidence type="ECO:0000259" key="7">
    <source>
        <dbReference type="Pfam" id="PF00482"/>
    </source>
</evidence>
<feature type="domain" description="Type II secretion system protein GspF" evidence="7">
    <location>
        <begin position="142"/>
        <end position="266"/>
    </location>
</feature>
<gene>
    <name evidence="8" type="ORF">FLK61_38315</name>
</gene>
<feature type="transmembrane region" description="Helical" evidence="6">
    <location>
        <begin position="276"/>
        <end position="300"/>
    </location>
</feature>
<dbReference type="PANTHER" id="PTHR35007:SF1">
    <property type="entry name" value="PILUS ASSEMBLY PROTEIN"/>
    <property type="match status" value="1"/>
</dbReference>
<feature type="transmembrane region" description="Helical" evidence="6">
    <location>
        <begin position="106"/>
        <end position="125"/>
    </location>
</feature>
<dbReference type="RefSeq" id="WP_176010460.1">
    <property type="nucleotide sequence ID" value="NZ_CP041372.2"/>
</dbReference>
<protein>
    <submittedName>
        <fullName evidence="8">Type II secretion system F family protein</fullName>
    </submittedName>
</protein>
<feature type="transmembrane region" description="Helical" evidence="6">
    <location>
        <begin position="250"/>
        <end position="270"/>
    </location>
</feature>
<evidence type="ECO:0000256" key="1">
    <source>
        <dbReference type="ARBA" id="ARBA00004651"/>
    </source>
</evidence>
<evidence type="ECO:0000256" key="2">
    <source>
        <dbReference type="ARBA" id="ARBA00022475"/>
    </source>
</evidence>
<name>A0A859FGJ1_9BACI</name>